<dbReference type="Proteomes" id="UP000317291">
    <property type="component" value="Unassembled WGS sequence"/>
</dbReference>
<proteinExistence type="predicted"/>
<keyword evidence="1" id="KW-0472">Membrane</keyword>
<keyword evidence="1" id="KW-0812">Transmembrane</keyword>
<gene>
    <name evidence="2" type="ORF">FK529_17090</name>
</gene>
<feature type="transmembrane region" description="Helical" evidence="1">
    <location>
        <begin position="230"/>
        <end position="247"/>
    </location>
</feature>
<dbReference type="EMBL" id="VIGW01000013">
    <property type="protein sequence ID" value="TWS18053.1"/>
    <property type="molecule type" value="Genomic_DNA"/>
</dbReference>
<evidence type="ECO:0000256" key="1">
    <source>
        <dbReference type="SAM" id="Phobius"/>
    </source>
</evidence>
<organism evidence="2 3">
    <name type="scientific">Tsukamurella asaccharolytica</name>
    <dbReference type="NCBI Taxonomy" id="2592067"/>
    <lineage>
        <taxon>Bacteria</taxon>
        <taxon>Bacillati</taxon>
        <taxon>Actinomycetota</taxon>
        <taxon>Actinomycetes</taxon>
        <taxon>Mycobacteriales</taxon>
        <taxon>Tsukamurellaceae</taxon>
        <taxon>Tsukamurella</taxon>
    </lineage>
</organism>
<accession>A0A5C5R6V3</accession>
<evidence type="ECO:0000313" key="2">
    <source>
        <dbReference type="EMBL" id="TWS18053.1"/>
    </source>
</evidence>
<feature type="transmembrane region" description="Helical" evidence="1">
    <location>
        <begin position="295"/>
        <end position="314"/>
    </location>
</feature>
<sequence length="332" mass="33973">MNSTPIIASVVLAVVGAALGFLATRSAGSLPKGGAEDSLNTARGILGRAGGAVAASFVVCLLAGLVGVATGREFAPAEMLIVGLLPQVALCAAVLRPVASPGVIGGALSPRRLRDLVPWALPAAAGVLLVPGTLSAIALIYLGAQPLGTPESNRLGFGCEVPAGPNVVEPLSGPLDVGSPWWPVVQLVLMWGSVLIAVVAVRHCHRRPSVVSDGAVDSALRRCLATRSSSAAVLVVVLTAGFASATLEDLAANRPRMSDFYAQISSHPNGWPRLHECALSDGVLSSWALVGDAAGWTRSAGVLVVVWAIACYLFPGRLIRTSPRQAEGVRIS</sequence>
<keyword evidence="1" id="KW-1133">Transmembrane helix</keyword>
<dbReference type="RefSeq" id="WP_146563450.1">
    <property type="nucleotide sequence ID" value="NZ_VIGW01000013.1"/>
</dbReference>
<feature type="transmembrane region" description="Helical" evidence="1">
    <location>
        <begin position="6"/>
        <end position="24"/>
    </location>
</feature>
<keyword evidence="3" id="KW-1185">Reference proteome</keyword>
<name>A0A5C5R6V3_9ACTN</name>
<evidence type="ECO:0000313" key="3">
    <source>
        <dbReference type="Proteomes" id="UP000317291"/>
    </source>
</evidence>
<feature type="transmembrane region" description="Helical" evidence="1">
    <location>
        <begin position="181"/>
        <end position="201"/>
    </location>
</feature>
<protein>
    <submittedName>
        <fullName evidence="2">Uncharacterized protein</fullName>
    </submittedName>
</protein>
<comment type="caution">
    <text evidence="2">The sequence shown here is derived from an EMBL/GenBank/DDBJ whole genome shotgun (WGS) entry which is preliminary data.</text>
</comment>
<feature type="transmembrane region" description="Helical" evidence="1">
    <location>
        <begin position="45"/>
        <end position="68"/>
    </location>
</feature>
<reference evidence="2 3" key="1">
    <citation type="submission" date="2019-06" db="EMBL/GenBank/DDBJ databases">
        <title>Tsukamurella conjunctivitidis sp. nov., Tsukamurella assacharolytica sp. nov. and Tsukamurella sputae sp. nov. isolated from patients with conjunctivitis, bacteraemia (lymphoma) and respiratory infection (sputum) in Hong Kong.</title>
        <authorList>
            <person name="Teng J.L.L."/>
            <person name="Lee H.H."/>
            <person name="Fong J.Y.H."/>
            <person name="Fok K.M.N."/>
            <person name="Lau S.K.P."/>
            <person name="Woo P.C.Y."/>
        </authorList>
    </citation>
    <scope>NUCLEOTIDE SEQUENCE [LARGE SCALE GENOMIC DNA]</scope>
    <source>
        <strain evidence="2 3">HKU71</strain>
    </source>
</reference>
<feature type="transmembrane region" description="Helical" evidence="1">
    <location>
        <begin position="116"/>
        <end position="142"/>
    </location>
</feature>
<dbReference type="AlphaFoldDB" id="A0A5C5R6V3"/>